<proteinExistence type="predicted"/>
<dbReference type="InterPro" id="IPR050486">
    <property type="entry name" value="Mannose-1P_guanyltransferase"/>
</dbReference>
<feature type="domain" description="Nucleotidyl transferase" evidence="1">
    <location>
        <begin position="7"/>
        <end position="236"/>
    </location>
</feature>
<dbReference type="InterPro" id="IPR005835">
    <property type="entry name" value="NTP_transferase_dom"/>
</dbReference>
<sequence length="338" mass="36774">MKIIVPMAGKGSRLRPHTLTVPKPLIPIAGKPIVQRLVEDIAKVAGEKIDEVAFIIGDFGAEVEASLIKIAENLGAKASIYTQDVALGTAHAIKCAEASMTGNVVVAFADTLFRADFTLDTNSDGVIWVKKVDDPSAFGVVKLDDYGFITDFIEKPQTFISDLAIIGIYYFNSGEKLMDEINHIMDNDIKVSGEYQLTTALENLRQKGAKFSLGKVDDWMDCGNKNATVETNGKILEYEKDLFTEYPQSANIQNSLIIQPCYIGEGVEISNSKIGPYVSLGKGTKVINSNIDNSLIQEKTVIDHGNLSNSMIGSSAQYFGVAREISLGDFSVLDFLSK</sequence>
<protein>
    <submittedName>
        <fullName evidence="2">Sugar phosphate nucleotidyltransferase</fullName>
    </submittedName>
</protein>
<dbReference type="SUPFAM" id="SSF53448">
    <property type="entry name" value="Nucleotide-diphospho-sugar transferases"/>
    <property type="match status" value="1"/>
</dbReference>
<evidence type="ECO:0000259" key="1">
    <source>
        <dbReference type="Pfam" id="PF00483"/>
    </source>
</evidence>
<dbReference type="CDD" id="cd04181">
    <property type="entry name" value="NTP_transferase"/>
    <property type="match status" value="1"/>
</dbReference>
<dbReference type="Gene3D" id="2.160.10.10">
    <property type="entry name" value="Hexapeptide repeat proteins"/>
    <property type="match status" value="1"/>
</dbReference>
<dbReference type="Pfam" id="PF00483">
    <property type="entry name" value="NTP_transferase"/>
    <property type="match status" value="1"/>
</dbReference>
<dbReference type="RefSeq" id="WP_378177117.1">
    <property type="nucleotide sequence ID" value="NZ_JBHTCR010000003.1"/>
</dbReference>
<evidence type="ECO:0000313" key="3">
    <source>
        <dbReference type="Proteomes" id="UP001596550"/>
    </source>
</evidence>
<keyword evidence="3" id="KW-1185">Reference proteome</keyword>
<accession>A0ABW2LYN3</accession>
<dbReference type="EMBL" id="JBHTCR010000003">
    <property type="protein sequence ID" value="MFC7346838.1"/>
    <property type="molecule type" value="Genomic_DNA"/>
</dbReference>
<dbReference type="Proteomes" id="UP001596550">
    <property type="component" value="Unassembled WGS sequence"/>
</dbReference>
<dbReference type="Gene3D" id="3.90.550.10">
    <property type="entry name" value="Spore Coat Polysaccharide Biosynthesis Protein SpsA, Chain A"/>
    <property type="match status" value="1"/>
</dbReference>
<evidence type="ECO:0000313" key="2">
    <source>
        <dbReference type="EMBL" id="MFC7346838.1"/>
    </source>
</evidence>
<name>A0ABW2LYN3_9FLAO</name>
<dbReference type="InterPro" id="IPR029044">
    <property type="entry name" value="Nucleotide-diphossugar_trans"/>
</dbReference>
<comment type="caution">
    <text evidence="2">The sequence shown here is derived from an EMBL/GenBank/DDBJ whole genome shotgun (WGS) entry which is preliminary data.</text>
</comment>
<reference evidence="3" key="1">
    <citation type="journal article" date="2019" name="Int. J. Syst. Evol. Microbiol.">
        <title>The Global Catalogue of Microorganisms (GCM) 10K type strain sequencing project: providing services to taxonomists for standard genome sequencing and annotation.</title>
        <authorList>
            <consortium name="The Broad Institute Genomics Platform"/>
            <consortium name="The Broad Institute Genome Sequencing Center for Infectious Disease"/>
            <person name="Wu L."/>
            <person name="Ma J."/>
        </authorList>
    </citation>
    <scope>NUCLEOTIDE SEQUENCE [LARGE SCALE GENOMIC DNA]</scope>
    <source>
        <strain evidence="3">CCUG 54781</strain>
    </source>
</reference>
<organism evidence="2 3">
    <name type="scientific">Chryseobacterium zhengzhouense</name>
    <dbReference type="NCBI Taxonomy" id="1636086"/>
    <lineage>
        <taxon>Bacteria</taxon>
        <taxon>Pseudomonadati</taxon>
        <taxon>Bacteroidota</taxon>
        <taxon>Flavobacteriia</taxon>
        <taxon>Flavobacteriales</taxon>
        <taxon>Weeksellaceae</taxon>
        <taxon>Chryseobacterium group</taxon>
        <taxon>Chryseobacterium</taxon>
    </lineage>
</organism>
<dbReference type="PANTHER" id="PTHR22572">
    <property type="entry name" value="SUGAR-1-PHOSPHATE GUANYL TRANSFERASE"/>
    <property type="match status" value="1"/>
</dbReference>
<gene>
    <name evidence="2" type="ORF">ACFQO9_08945</name>
</gene>